<dbReference type="EMBL" id="PNXY01000036">
    <property type="protein sequence ID" value="PMS24220.1"/>
    <property type="molecule type" value="Genomic_DNA"/>
</dbReference>
<feature type="domain" description="Peptidase S9 prolyl oligopeptidase catalytic" evidence="4">
    <location>
        <begin position="64"/>
        <end position="210"/>
    </location>
</feature>
<gene>
    <name evidence="6" type="ORF">C0Z16_31310</name>
    <name evidence="5" type="ORF">LMG27174_06810</name>
</gene>
<dbReference type="EMBL" id="CADIJZ010000049">
    <property type="protein sequence ID" value="CAB3741937.1"/>
    <property type="molecule type" value="Genomic_DNA"/>
</dbReference>
<reference evidence="6 7" key="1">
    <citation type="submission" date="2018-01" db="EMBL/GenBank/DDBJ databases">
        <title>Whole genome analyses suggest that Burkholderia sensu lato contains two further novel genera in the rhizoxinica-symbiotica group Mycetohabitans gen. nov., and Trinickia gen. nov.: implications for the evolution of diazotrophy and nodulation in the Burkholderiaceae.</title>
        <authorList>
            <person name="Estrada-de los Santos P."/>
            <person name="Palmer M."/>
            <person name="Chavez-Ramirez B."/>
            <person name="Beukes C."/>
            <person name="Steenkamp E.T."/>
            <person name="Hirsch A.M."/>
            <person name="Manyaka P."/>
            <person name="Maluk M."/>
            <person name="Lafos M."/>
            <person name="Crook M."/>
            <person name="Gross E."/>
            <person name="Simon M.F."/>
            <person name="Bueno dos Reis Junior F."/>
            <person name="Poole P.S."/>
            <person name="Venter S.N."/>
            <person name="James E.K."/>
        </authorList>
    </citation>
    <scope>NUCLEOTIDE SEQUENCE [LARGE SCALE GENOMIC DNA]</scope>
    <source>
        <strain evidence="6 7">WSM 3937</strain>
    </source>
</reference>
<reference evidence="5 8" key="2">
    <citation type="submission" date="2020-04" db="EMBL/GenBank/DDBJ databases">
        <authorList>
            <person name="De Canck E."/>
        </authorList>
    </citation>
    <scope>NUCLEOTIDE SEQUENCE [LARGE SCALE GENOMIC DNA]</scope>
    <source>
        <strain evidence="5 8">LMG 27174</strain>
    </source>
</reference>
<evidence type="ECO:0000256" key="3">
    <source>
        <dbReference type="SAM" id="SignalP"/>
    </source>
</evidence>
<dbReference type="InterPro" id="IPR001375">
    <property type="entry name" value="Peptidase_S9_cat"/>
</dbReference>
<dbReference type="PANTHER" id="PTHR43037:SF5">
    <property type="entry name" value="FERULOYL ESTERASE"/>
    <property type="match status" value="1"/>
</dbReference>
<keyword evidence="1 3" id="KW-0732">Signal</keyword>
<dbReference type="PANTHER" id="PTHR43037">
    <property type="entry name" value="UNNAMED PRODUCT-RELATED"/>
    <property type="match status" value="1"/>
</dbReference>
<dbReference type="InterPro" id="IPR050955">
    <property type="entry name" value="Plant_Biomass_Hydrol_Est"/>
</dbReference>
<dbReference type="GO" id="GO:0008236">
    <property type="term" value="F:serine-type peptidase activity"/>
    <property type="evidence" value="ECO:0007669"/>
    <property type="project" value="InterPro"/>
</dbReference>
<dbReference type="Proteomes" id="UP000235659">
    <property type="component" value="Unassembled WGS sequence"/>
</dbReference>
<keyword evidence="2" id="KW-0378">Hydrolase</keyword>
<evidence type="ECO:0000256" key="2">
    <source>
        <dbReference type="ARBA" id="ARBA00022801"/>
    </source>
</evidence>
<evidence type="ECO:0000313" key="8">
    <source>
        <dbReference type="Proteomes" id="UP000494205"/>
    </source>
</evidence>
<feature type="signal peptide" evidence="3">
    <location>
        <begin position="1"/>
        <end position="17"/>
    </location>
</feature>
<keyword evidence="7" id="KW-1185">Reference proteome</keyword>
<dbReference type="AlphaFoldDB" id="A0A2N7W475"/>
<dbReference type="OrthoDB" id="505233at2"/>
<evidence type="ECO:0000313" key="5">
    <source>
        <dbReference type="EMBL" id="CAB3741937.1"/>
    </source>
</evidence>
<dbReference type="Pfam" id="PF00326">
    <property type="entry name" value="Peptidase_S9"/>
    <property type="match status" value="1"/>
</dbReference>
<evidence type="ECO:0000259" key="4">
    <source>
        <dbReference type="Pfam" id="PF00326"/>
    </source>
</evidence>
<sequence>MMTMALGLRLASAAVLAIGLAGCGGSGDSATTDAGALAKATALAATGSPTGDGRSGTSTIVKLQRYQIDPTKVFVAGISSGGFAAVQMHVAHSSTFKGAAVYAGGVYWCAGAGGAATALANCGGLTLPSNQASYNSTLTESEAYLDAQSSLGTIDPATNLRGQPVYLWSGTQDEVVNPLEMADLNSEYQRYGANVHFDSAIPAEHGWESPDGELACGTLGSPYMVRCTSNGAVYDSVKTWLTMFLGPLKPRNDGKLSGTLSAFDQTEFGASPNVSMSSAGSVFVPKACAQGKQCGFVLALHGCLQEASLIGNRWVTEAGINEWADTNELVVVYPDTIASSAPGPTNPNACFDWWGYSNQYDPNYALKSGLQMSVLYAMVQRVTGRP</sequence>
<dbReference type="InterPro" id="IPR029058">
    <property type="entry name" value="AB_hydrolase_fold"/>
</dbReference>
<dbReference type="Gene3D" id="3.40.50.1820">
    <property type="entry name" value="alpha/beta hydrolase"/>
    <property type="match status" value="2"/>
</dbReference>
<proteinExistence type="predicted"/>
<organism evidence="5 8">
    <name type="scientific">Paraburkholderia rhynchosiae</name>
    <dbReference type="NCBI Taxonomy" id="487049"/>
    <lineage>
        <taxon>Bacteria</taxon>
        <taxon>Pseudomonadati</taxon>
        <taxon>Pseudomonadota</taxon>
        <taxon>Betaproteobacteria</taxon>
        <taxon>Burkholderiales</taxon>
        <taxon>Burkholderiaceae</taxon>
        <taxon>Paraburkholderia</taxon>
    </lineage>
</organism>
<dbReference type="GO" id="GO:0006508">
    <property type="term" value="P:proteolysis"/>
    <property type="evidence" value="ECO:0007669"/>
    <property type="project" value="InterPro"/>
</dbReference>
<name>A0A2N7W475_9BURK</name>
<accession>A0A2N7W475</accession>
<evidence type="ECO:0000313" key="6">
    <source>
        <dbReference type="EMBL" id="PMS24220.1"/>
    </source>
</evidence>
<dbReference type="Proteomes" id="UP000494205">
    <property type="component" value="Unassembled WGS sequence"/>
</dbReference>
<protein>
    <recommendedName>
        <fullName evidence="4">Peptidase S9 prolyl oligopeptidase catalytic domain-containing protein</fullName>
    </recommendedName>
</protein>
<dbReference type="SUPFAM" id="SSF53474">
    <property type="entry name" value="alpha/beta-Hydrolases"/>
    <property type="match status" value="1"/>
</dbReference>
<feature type="chain" id="PRO_5044384150" description="Peptidase S9 prolyl oligopeptidase catalytic domain-containing protein" evidence="3">
    <location>
        <begin position="18"/>
        <end position="386"/>
    </location>
</feature>
<evidence type="ECO:0000256" key="1">
    <source>
        <dbReference type="ARBA" id="ARBA00022729"/>
    </source>
</evidence>
<evidence type="ECO:0000313" key="7">
    <source>
        <dbReference type="Proteomes" id="UP000235659"/>
    </source>
</evidence>